<keyword evidence="4" id="KW-1185">Reference proteome</keyword>
<dbReference type="PANTHER" id="PTHR33939">
    <property type="entry name" value="PROTEIN CBG22215"/>
    <property type="match status" value="1"/>
</dbReference>
<accession>A0A4C1WZ41</accession>
<comment type="caution">
    <text evidence="3">The sequence shown here is derived from an EMBL/GenBank/DDBJ whole genome shotgun (WGS) entry which is preliminary data.</text>
</comment>
<dbReference type="Pfam" id="PF13358">
    <property type="entry name" value="DDE_3"/>
    <property type="match status" value="1"/>
</dbReference>
<evidence type="ECO:0000259" key="2">
    <source>
        <dbReference type="Pfam" id="PF13358"/>
    </source>
</evidence>
<dbReference type="AlphaFoldDB" id="A0A4C1WZ41"/>
<dbReference type="OrthoDB" id="2266637at2759"/>
<protein>
    <recommendedName>
        <fullName evidence="2">Tc1-like transposase DDE domain-containing protein</fullName>
    </recommendedName>
</protein>
<dbReference type="PANTHER" id="PTHR33939:SF1">
    <property type="entry name" value="DUF4371 DOMAIN-CONTAINING PROTEIN"/>
    <property type="match status" value="1"/>
</dbReference>
<feature type="compositionally biased region" description="Acidic residues" evidence="1">
    <location>
        <begin position="299"/>
        <end position="321"/>
    </location>
</feature>
<sequence length="350" mass="39733">MVYDVHCFLEKDAKSDKEALKRPSEATKTFVRTVRRIVDEVKKSGLLAVFRTPGKKRWEKKRIEFLQKIKKFREQRRPIIYTDESYVDSSHASTKAWSDGSTQGLKNPISKGQSLVIVYAGSENVFVPNALLLFKAGMKSGDYHGNMNYENYEKWLRSQLMPNLSSNSIVIVDNASYHNNQSELAPTSNTKKNRHAEVAPRKNVDNILAKNNHFVLRLPSYDPDLNPIELAWANIKGYVSSKSVTWNFGKVKEVVNEKIAAMDPSEWAKLCKKVKEIEDEYMKSDHVVDMVTDQFVIFADDESDSDDDDDDDDDDDEDNETTEPTPGTSSATADFDIMEGISILPVDDDD</sequence>
<dbReference type="Gene3D" id="3.30.420.10">
    <property type="entry name" value="Ribonuclease H-like superfamily/Ribonuclease H"/>
    <property type="match status" value="1"/>
</dbReference>
<organism evidence="3 4">
    <name type="scientific">Eumeta variegata</name>
    <name type="common">Bagworm moth</name>
    <name type="synonym">Eumeta japonica</name>
    <dbReference type="NCBI Taxonomy" id="151549"/>
    <lineage>
        <taxon>Eukaryota</taxon>
        <taxon>Metazoa</taxon>
        <taxon>Ecdysozoa</taxon>
        <taxon>Arthropoda</taxon>
        <taxon>Hexapoda</taxon>
        <taxon>Insecta</taxon>
        <taxon>Pterygota</taxon>
        <taxon>Neoptera</taxon>
        <taxon>Endopterygota</taxon>
        <taxon>Lepidoptera</taxon>
        <taxon>Glossata</taxon>
        <taxon>Ditrysia</taxon>
        <taxon>Tineoidea</taxon>
        <taxon>Psychidae</taxon>
        <taxon>Oiketicinae</taxon>
        <taxon>Eumeta</taxon>
    </lineage>
</organism>
<gene>
    <name evidence="3" type="ORF">EVAR_31897_1</name>
</gene>
<proteinExistence type="predicted"/>
<reference evidence="3 4" key="1">
    <citation type="journal article" date="2019" name="Commun. Biol.">
        <title>The bagworm genome reveals a unique fibroin gene that provides high tensile strength.</title>
        <authorList>
            <person name="Kono N."/>
            <person name="Nakamura H."/>
            <person name="Ohtoshi R."/>
            <person name="Tomita M."/>
            <person name="Numata K."/>
            <person name="Arakawa K."/>
        </authorList>
    </citation>
    <scope>NUCLEOTIDE SEQUENCE [LARGE SCALE GENOMIC DNA]</scope>
</reference>
<dbReference type="GO" id="GO:0003676">
    <property type="term" value="F:nucleic acid binding"/>
    <property type="evidence" value="ECO:0007669"/>
    <property type="project" value="InterPro"/>
</dbReference>
<evidence type="ECO:0000313" key="3">
    <source>
        <dbReference type="EMBL" id="GBP55377.1"/>
    </source>
</evidence>
<feature type="compositionally biased region" description="Polar residues" evidence="1">
    <location>
        <begin position="322"/>
        <end position="332"/>
    </location>
</feature>
<dbReference type="EMBL" id="BGZK01000666">
    <property type="protein sequence ID" value="GBP55377.1"/>
    <property type="molecule type" value="Genomic_DNA"/>
</dbReference>
<feature type="region of interest" description="Disordered" evidence="1">
    <location>
        <begin position="299"/>
        <end position="350"/>
    </location>
</feature>
<name>A0A4C1WZ41_EUMVA</name>
<evidence type="ECO:0000313" key="4">
    <source>
        <dbReference type="Proteomes" id="UP000299102"/>
    </source>
</evidence>
<dbReference type="Proteomes" id="UP000299102">
    <property type="component" value="Unassembled WGS sequence"/>
</dbReference>
<dbReference type="InterPro" id="IPR038717">
    <property type="entry name" value="Tc1-like_DDE_dom"/>
</dbReference>
<feature type="domain" description="Tc1-like transposase DDE" evidence="2">
    <location>
        <begin position="141"/>
        <end position="241"/>
    </location>
</feature>
<dbReference type="InterPro" id="IPR036397">
    <property type="entry name" value="RNaseH_sf"/>
</dbReference>
<evidence type="ECO:0000256" key="1">
    <source>
        <dbReference type="SAM" id="MobiDB-lite"/>
    </source>
</evidence>